<dbReference type="PROSITE" id="PS50929">
    <property type="entry name" value="ABC_TM1F"/>
    <property type="match status" value="1"/>
</dbReference>
<evidence type="ECO:0000256" key="5">
    <source>
        <dbReference type="ARBA" id="ARBA00022692"/>
    </source>
</evidence>
<dbReference type="OrthoDB" id="9806127at2"/>
<dbReference type="STRING" id="1229780.BN381_130069"/>
<dbReference type="RefSeq" id="WP_012224016.1">
    <property type="nucleotide sequence ID" value="NZ_HG422565.1"/>
</dbReference>
<evidence type="ECO:0000256" key="6">
    <source>
        <dbReference type="ARBA" id="ARBA00022741"/>
    </source>
</evidence>
<dbReference type="InterPro" id="IPR036640">
    <property type="entry name" value="ABC1_TM_sf"/>
</dbReference>
<keyword evidence="8 10" id="KW-1133">Transmembrane helix</keyword>
<evidence type="ECO:0000259" key="11">
    <source>
        <dbReference type="PROSITE" id="PS50893"/>
    </source>
</evidence>
<keyword evidence="14" id="KW-1185">Reference proteome</keyword>
<evidence type="ECO:0000256" key="7">
    <source>
        <dbReference type="ARBA" id="ARBA00022840"/>
    </source>
</evidence>
<keyword evidence="6" id="KW-0547">Nucleotide-binding</keyword>
<dbReference type="InterPro" id="IPR011527">
    <property type="entry name" value="ABC1_TM_dom"/>
</dbReference>
<dbReference type="SUPFAM" id="SSF90123">
    <property type="entry name" value="ABC transporter transmembrane region"/>
    <property type="match status" value="1"/>
</dbReference>
<dbReference type="Pfam" id="PF00664">
    <property type="entry name" value="ABC_membrane"/>
    <property type="match status" value="1"/>
</dbReference>
<dbReference type="SMART" id="SM00382">
    <property type="entry name" value="AAA"/>
    <property type="match status" value="1"/>
</dbReference>
<dbReference type="GO" id="GO:0005524">
    <property type="term" value="F:ATP binding"/>
    <property type="evidence" value="ECO:0007669"/>
    <property type="project" value="UniProtKB-KW"/>
</dbReference>
<dbReference type="Pfam" id="PF00005">
    <property type="entry name" value="ABC_tran"/>
    <property type="match status" value="1"/>
</dbReference>
<feature type="transmembrane region" description="Helical" evidence="10">
    <location>
        <begin position="173"/>
        <end position="196"/>
    </location>
</feature>
<feature type="transmembrane region" description="Helical" evidence="10">
    <location>
        <begin position="96"/>
        <end position="117"/>
    </location>
</feature>
<sequence length="627" mass="65630">MTAIDEDGAQRVVAELDAGTGPTVALDVDPFSEDVTERPGAVDLLRAGVAATPELRAGLGTAIGLSVANAAWRLVVPVALQQVLDRGLSGSGGVDIPFVLGACAAAAVVVLVLTVVVQRLTMAMARVAEDVLYALRTRAFAHVHRLSIAAHGESKTGILVSRVTSDIETLAQFATWGAVNWTVSSGVLLVSLITMFVYSWQLGLLTVLVLAPVVPIMVVVQRRQLVAYDTLRNRVGDTLGRIAETVSGVRVIRAYHHSEAARGDLHGAIGDQLAAQLKARFFFSIMFPMSDVFGGLLLAVVAGAGVYFAGSWGLTAGAIVACLLLANQLAQPIAEIGEVLDQTQTALAGWGKILGLLDQPVDVIEPTAGADLPHGALPVDIEHVTFSYLPGQPVLHDVSLRIPAGTTVAIVGETGSGKTTMSKLLCRLADPQQGRVAIGGVDLRDLDPAARRRSVRLVPQDGFLFDDTVAANVALGRPGASRAEVDASFDSLGLTDWVMGLPNGGDTRVGERGGGLSVGERQLVALARAQLADPGLLLLDEATSNVDPETERVLGSALAALSEGRTTVSVAHRLSTAEAAQLVVVFDAGRIVELGPHDELVQAGGTYARLYESWIGNTRSGAMTQRR</sequence>
<dbReference type="InterPro" id="IPR003593">
    <property type="entry name" value="AAA+_ATPase"/>
</dbReference>
<dbReference type="CDD" id="cd07346">
    <property type="entry name" value="ABC_6TM_exporters"/>
    <property type="match status" value="1"/>
</dbReference>
<feature type="domain" description="ABC transporter" evidence="11">
    <location>
        <begin position="379"/>
        <end position="613"/>
    </location>
</feature>
<feature type="domain" description="ABC transmembrane type-1" evidence="12">
    <location>
        <begin position="62"/>
        <end position="345"/>
    </location>
</feature>
<dbReference type="SUPFAM" id="SSF52540">
    <property type="entry name" value="P-loop containing nucleoside triphosphate hydrolases"/>
    <property type="match status" value="1"/>
</dbReference>
<name>R4YZP5_9ACTN</name>
<gene>
    <name evidence="13" type="ORF">BN381_130069</name>
</gene>
<dbReference type="GO" id="GO:0140359">
    <property type="term" value="F:ABC-type transporter activity"/>
    <property type="evidence" value="ECO:0007669"/>
    <property type="project" value="InterPro"/>
</dbReference>
<evidence type="ECO:0000256" key="4">
    <source>
        <dbReference type="ARBA" id="ARBA00022519"/>
    </source>
</evidence>
<reference evidence="13 14" key="1">
    <citation type="journal article" date="2013" name="ISME J.">
        <title>Metabolic model for the filamentous 'Candidatus Microthrix parvicella' based on genomic and metagenomic analyses.</title>
        <authorList>
            <person name="Jon McIlroy S."/>
            <person name="Kristiansen R."/>
            <person name="Albertsen M."/>
            <person name="Michael Karst S."/>
            <person name="Rossetti S."/>
            <person name="Lund Nielsen J."/>
            <person name="Tandoi V."/>
            <person name="James Seviour R."/>
            <person name="Nielsen P.H."/>
        </authorList>
    </citation>
    <scope>NUCLEOTIDE SEQUENCE [LARGE SCALE GENOMIC DNA]</scope>
    <source>
        <strain evidence="13 14">RN1</strain>
    </source>
</reference>
<dbReference type="eggNOG" id="COG1132">
    <property type="taxonomic scope" value="Bacteria"/>
</dbReference>
<evidence type="ECO:0000256" key="3">
    <source>
        <dbReference type="ARBA" id="ARBA00022475"/>
    </source>
</evidence>
<comment type="caution">
    <text evidence="13">The sequence shown here is derived from an EMBL/GenBank/DDBJ whole genome shotgun (WGS) entry which is preliminary data.</text>
</comment>
<evidence type="ECO:0000256" key="8">
    <source>
        <dbReference type="ARBA" id="ARBA00022989"/>
    </source>
</evidence>
<dbReference type="HOGENOM" id="CLU_000604_84_3_11"/>
<dbReference type="PANTHER" id="PTHR24221">
    <property type="entry name" value="ATP-BINDING CASSETTE SUB-FAMILY B"/>
    <property type="match status" value="1"/>
</dbReference>
<keyword evidence="2" id="KW-0813">Transport</keyword>
<evidence type="ECO:0000256" key="9">
    <source>
        <dbReference type="ARBA" id="ARBA00023136"/>
    </source>
</evidence>
<keyword evidence="5 10" id="KW-0812">Transmembrane</keyword>
<keyword evidence="9 10" id="KW-0472">Membrane</keyword>
<dbReference type="Gene3D" id="1.20.1560.10">
    <property type="entry name" value="ABC transporter type 1, transmembrane domain"/>
    <property type="match status" value="1"/>
</dbReference>
<keyword evidence="3" id="KW-1003">Cell membrane</keyword>
<keyword evidence="7" id="KW-0067">ATP-binding</keyword>
<dbReference type="InterPro" id="IPR039421">
    <property type="entry name" value="Type_1_exporter"/>
</dbReference>
<dbReference type="PANTHER" id="PTHR24221:SF654">
    <property type="entry name" value="ATP-BINDING CASSETTE SUB-FAMILY B MEMBER 6"/>
    <property type="match status" value="1"/>
</dbReference>
<dbReference type="EMBL" id="CANL01000005">
    <property type="protein sequence ID" value="CCM62511.1"/>
    <property type="molecule type" value="Genomic_DNA"/>
</dbReference>
<dbReference type="Proteomes" id="UP000018291">
    <property type="component" value="Unassembled WGS sequence"/>
</dbReference>
<evidence type="ECO:0000256" key="10">
    <source>
        <dbReference type="SAM" id="Phobius"/>
    </source>
</evidence>
<feature type="transmembrane region" description="Helical" evidence="10">
    <location>
        <begin position="202"/>
        <end position="220"/>
    </location>
</feature>
<dbReference type="GO" id="GO:0034040">
    <property type="term" value="F:ATPase-coupled lipid transmembrane transporter activity"/>
    <property type="evidence" value="ECO:0007669"/>
    <property type="project" value="TreeGrafter"/>
</dbReference>
<comment type="subcellular location">
    <subcellularLocation>
        <location evidence="1">Cell membrane</location>
        <topology evidence="1">Multi-pass membrane protein</topology>
    </subcellularLocation>
</comment>
<evidence type="ECO:0000259" key="12">
    <source>
        <dbReference type="PROSITE" id="PS50929"/>
    </source>
</evidence>
<dbReference type="GO" id="GO:0016887">
    <property type="term" value="F:ATP hydrolysis activity"/>
    <property type="evidence" value="ECO:0007669"/>
    <property type="project" value="InterPro"/>
</dbReference>
<dbReference type="Gene3D" id="3.40.50.300">
    <property type="entry name" value="P-loop containing nucleotide triphosphate hydrolases"/>
    <property type="match status" value="1"/>
</dbReference>
<organism evidence="13 14">
    <name type="scientific">Candidatus Neomicrothrix parvicella RN1</name>
    <dbReference type="NCBI Taxonomy" id="1229780"/>
    <lineage>
        <taxon>Bacteria</taxon>
        <taxon>Bacillati</taxon>
        <taxon>Actinomycetota</taxon>
        <taxon>Acidimicrobiia</taxon>
        <taxon>Acidimicrobiales</taxon>
        <taxon>Microthrixaceae</taxon>
        <taxon>Candidatus Neomicrothrix</taxon>
    </lineage>
</organism>
<protein>
    <submittedName>
        <fullName evidence="13">Putative ABC transporter related protein</fullName>
    </submittedName>
</protein>
<evidence type="ECO:0000313" key="14">
    <source>
        <dbReference type="Proteomes" id="UP000018291"/>
    </source>
</evidence>
<proteinExistence type="predicted"/>
<dbReference type="FunFam" id="3.40.50.300:FF:001001">
    <property type="entry name" value="Multidrug ABC transporter ATP-binding protein"/>
    <property type="match status" value="1"/>
</dbReference>
<dbReference type="PROSITE" id="PS50893">
    <property type="entry name" value="ABC_TRANSPORTER_2"/>
    <property type="match status" value="1"/>
</dbReference>
<dbReference type="GO" id="GO:0005886">
    <property type="term" value="C:plasma membrane"/>
    <property type="evidence" value="ECO:0007669"/>
    <property type="project" value="UniProtKB-SubCell"/>
</dbReference>
<dbReference type="AlphaFoldDB" id="R4YZP5"/>
<dbReference type="InterPro" id="IPR003439">
    <property type="entry name" value="ABC_transporter-like_ATP-bd"/>
</dbReference>
<evidence type="ECO:0000313" key="13">
    <source>
        <dbReference type="EMBL" id="CCM62511.1"/>
    </source>
</evidence>
<evidence type="ECO:0000256" key="1">
    <source>
        <dbReference type="ARBA" id="ARBA00004651"/>
    </source>
</evidence>
<evidence type="ECO:0000256" key="2">
    <source>
        <dbReference type="ARBA" id="ARBA00022448"/>
    </source>
</evidence>
<keyword evidence="4" id="KW-0997">Cell inner membrane</keyword>
<accession>R4YZP5</accession>
<dbReference type="InterPro" id="IPR027417">
    <property type="entry name" value="P-loop_NTPase"/>
</dbReference>